<name>A0A9X2JTH5_9GAMM</name>
<evidence type="ECO:0000313" key="6">
    <source>
        <dbReference type="EMBL" id="MCP1340379.1"/>
    </source>
</evidence>
<keyword evidence="4" id="KW-0804">Transcription</keyword>
<dbReference type="InterPro" id="IPR036390">
    <property type="entry name" value="WH_DNA-bd_sf"/>
</dbReference>
<dbReference type="AlphaFoldDB" id="A0A9X2JTH5"/>
<evidence type="ECO:0000256" key="1">
    <source>
        <dbReference type="ARBA" id="ARBA00009437"/>
    </source>
</evidence>
<dbReference type="PANTHER" id="PTHR30537">
    <property type="entry name" value="HTH-TYPE TRANSCRIPTIONAL REGULATOR"/>
    <property type="match status" value="1"/>
</dbReference>
<protein>
    <submittedName>
        <fullName evidence="6">LysR family transcriptional regulator</fullName>
    </submittedName>
</protein>
<evidence type="ECO:0000256" key="3">
    <source>
        <dbReference type="ARBA" id="ARBA00023125"/>
    </source>
</evidence>
<evidence type="ECO:0000256" key="4">
    <source>
        <dbReference type="ARBA" id="ARBA00023163"/>
    </source>
</evidence>
<keyword evidence="3" id="KW-0238">DNA-binding</keyword>
<dbReference type="GO" id="GO:0003700">
    <property type="term" value="F:DNA-binding transcription factor activity"/>
    <property type="evidence" value="ECO:0007669"/>
    <property type="project" value="InterPro"/>
</dbReference>
<dbReference type="EMBL" id="JAMZDE010000008">
    <property type="protein sequence ID" value="MCP1340379.1"/>
    <property type="molecule type" value="Genomic_DNA"/>
</dbReference>
<sequence length="291" mass="31980">MIAGQGITLQVSLQALKAFEAAARRGSFKLAADELSLTPTAISHHISNLEGRLNVNLFHRQGRRIALTKAGIRLAEATSDGFRKIENSLEELVAVGSKVRVTTTSSLAAMILIPSQNEFEQINPGISVEISTGESIDNQSYTIPIRFGDATAIEASDIIKSESFNVFGASGMKPPSWSNEPVTLFTTEWKNKTLPDSPLEAWLTINGLEGSNIKLKKFDQELFGIQQAMAENVLVFCSTTLTKRLLEANLLQQFGTQPVKSDLCYYVPNKRSFETRSAVRFLDWVEGLLSP</sequence>
<evidence type="ECO:0000313" key="7">
    <source>
        <dbReference type="Proteomes" id="UP001139474"/>
    </source>
</evidence>
<keyword evidence="2" id="KW-0805">Transcription regulation</keyword>
<evidence type="ECO:0000256" key="2">
    <source>
        <dbReference type="ARBA" id="ARBA00023015"/>
    </source>
</evidence>
<dbReference type="PANTHER" id="PTHR30537:SF5">
    <property type="entry name" value="HTH-TYPE TRANSCRIPTIONAL ACTIVATOR TTDR-RELATED"/>
    <property type="match status" value="1"/>
</dbReference>
<dbReference type="Proteomes" id="UP001139474">
    <property type="component" value="Unassembled WGS sequence"/>
</dbReference>
<evidence type="ECO:0000259" key="5">
    <source>
        <dbReference type="PROSITE" id="PS50931"/>
    </source>
</evidence>
<dbReference type="InterPro" id="IPR036388">
    <property type="entry name" value="WH-like_DNA-bd_sf"/>
</dbReference>
<dbReference type="GO" id="GO:0043565">
    <property type="term" value="F:sequence-specific DNA binding"/>
    <property type="evidence" value="ECO:0007669"/>
    <property type="project" value="TreeGrafter"/>
</dbReference>
<dbReference type="RefSeq" id="WP_253620224.1">
    <property type="nucleotide sequence ID" value="NZ_JAMZDE010000008.1"/>
</dbReference>
<dbReference type="GO" id="GO:0006351">
    <property type="term" value="P:DNA-templated transcription"/>
    <property type="evidence" value="ECO:0007669"/>
    <property type="project" value="TreeGrafter"/>
</dbReference>
<dbReference type="FunFam" id="1.10.10.10:FF:000001">
    <property type="entry name" value="LysR family transcriptional regulator"/>
    <property type="match status" value="1"/>
</dbReference>
<keyword evidence="7" id="KW-1185">Reference proteome</keyword>
<organism evidence="6 7">
    <name type="scientific">Idiomarina rhizosphaerae</name>
    <dbReference type="NCBI Taxonomy" id="2961572"/>
    <lineage>
        <taxon>Bacteria</taxon>
        <taxon>Pseudomonadati</taxon>
        <taxon>Pseudomonadota</taxon>
        <taxon>Gammaproteobacteria</taxon>
        <taxon>Alteromonadales</taxon>
        <taxon>Idiomarinaceae</taxon>
        <taxon>Idiomarina</taxon>
    </lineage>
</organism>
<dbReference type="SUPFAM" id="SSF46785">
    <property type="entry name" value="Winged helix' DNA-binding domain"/>
    <property type="match status" value="1"/>
</dbReference>
<feature type="domain" description="HTH lysR-type" evidence="5">
    <location>
        <begin position="11"/>
        <end position="68"/>
    </location>
</feature>
<accession>A0A9X2JTH5</accession>
<dbReference type="PROSITE" id="PS50931">
    <property type="entry name" value="HTH_LYSR"/>
    <property type="match status" value="1"/>
</dbReference>
<dbReference type="Gene3D" id="1.10.10.10">
    <property type="entry name" value="Winged helix-like DNA-binding domain superfamily/Winged helix DNA-binding domain"/>
    <property type="match status" value="1"/>
</dbReference>
<dbReference type="Pfam" id="PF00126">
    <property type="entry name" value="HTH_1"/>
    <property type="match status" value="1"/>
</dbReference>
<dbReference type="InterPro" id="IPR000847">
    <property type="entry name" value="LysR_HTH_N"/>
</dbReference>
<reference evidence="6" key="1">
    <citation type="submission" date="2022-06" db="EMBL/GenBank/DDBJ databases">
        <title>Idiomarina rhizosphaerae M1R2S28.</title>
        <authorList>
            <person name="Sun J.-Q."/>
            <person name="Li L.-F."/>
        </authorList>
    </citation>
    <scope>NUCLEOTIDE SEQUENCE</scope>
    <source>
        <strain evidence="6">M1R2S28</strain>
    </source>
</reference>
<proteinExistence type="inferred from homology"/>
<gene>
    <name evidence="6" type="ORF">NJR55_12340</name>
</gene>
<dbReference type="InterPro" id="IPR058163">
    <property type="entry name" value="LysR-type_TF_proteobact-type"/>
</dbReference>
<dbReference type="Gene3D" id="3.40.190.10">
    <property type="entry name" value="Periplasmic binding protein-like II"/>
    <property type="match status" value="2"/>
</dbReference>
<comment type="similarity">
    <text evidence="1">Belongs to the LysR transcriptional regulatory family.</text>
</comment>
<comment type="caution">
    <text evidence="6">The sequence shown here is derived from an EMBL/GenBank/DDBJ whole genome shotgun (WGS) entry which is preliminary data.</text>
</comment>